<evidence type="ECO:0000313" key="3">
    <source>
        <dbReference type="EMBL" id="MFC4823848.1"/>
    </source>
</evidence>
<evidence type="ECO:0000256" key="1">
    <source>
        <dbReference type="SAM" id="MobiDB-lite"/>
    </source>
</evidence>
<name>A0ABD5PZK6_9EURY</name>
<proteinExistence type="predicted"/>
<dbReference type="Proteomes" id="UP001595945">
    <property type="component" value="Unassembled WGS sequence"/>
</dbReference>
<gene>
    <name evidence="3" type="ORF">ACFO9K_06200</name>
</gene>
<organism evidence="3 4">
    <name type="scientific">Halorussus aquaticus</name>
    <dbReference type="NCBI Taxonomy" id="2953748"/>
    <lineage>
        <taxon>Archaea</taxon>
        <taxon>Methanobacteriati</taxon>
        <taxon>Methanobacteriota</taxon>
        <taxon>Stenosarchaea group</taxon>
        <taxon>Halobacteria</taxon>
        <taxon>Halobacteriales</taxon>
        <taxon>Haladaptataceae</taxon>
        <taxon>Halorussus</taxon>
    </lineage>
</organism>
<dbReference type="EMBL" id="JBHSHT010000001">
    <property type="protein sequence ID" value="MFC4823848.1"/>
    <property type="molecule type" value="Genomic_DNA"/>
</dbReference>
<feature type="transmembrane region" description="Helical" evidence="2">
    <location>
        <begin position="73"/>
        <end position="92"/>
    </location>
</feature>
<evidence type="ECO:0000313" key="4">
    <source>
        <dbReference type="Proteomes" id="UP001595945"/>
    </source>
</evidence>
<dbReference type="AlphaFoldDB" id="A0ABD5PZK6"/>
<keyword evidence="2" id="KW-0472">Membrane</keyword>
<keyword evidence="4" id="KW-1185">Reference proteome</keyword>
<evidence type="ECO:0000256" key="2">
    <source>
        <dbReference type="SAM" id="Phobius"/>
    </source>
</evidence>
<dbReference type="RefSeq" id="WP_254270429.1">
    <property type="nucleotide sequence ID" value="NZ_CP100401.1"/>
</dbReference>
<keyword evidence="2" id="KW-0812">Transmembrane</keyword>
<feature type="region of interest" description="Disordered" evidence="1">
    <location>
        <begin position="1"/>
        <end position="44"/>
    </location>
</feature>
<evidence type="ECO:0008006" key="5">
    <source>
        <dbReference type="Google" id="ProtNLM"/>
    </source>
</evidence>
<protein>
    <recommendedName>
        <fullName evidence="5">TIGR04206 family protein</fullName>
    </recommendedName>
</protein>
<keyword evidence="2" id="KW-1133">Transmembrane helix</keyword>
<feature type="compositionally biased region" description="Basic and acidic residues" evidence="1">
    <location>
        <begin position="17"/>
        <end position="40"/>
    </location>
</feature>
<sequence length="93" mass="9889">MSRYTAADDPDDDVDDTERIRIDESDATDDRVRTDERATADEESGDGFWDLGVAAALAVVGVALVLFPEPATTVTGFLLLAFAVGLVVLDALT</sequence>
<reference evidence="3 4" key="1">
    <citation type="journal article" date="2019" name="Int. J. Syst. Evol. Microbiol.">
        <title>The Global Catalogue of Microorganisms (GCM) 10K type strain sequencing project: providing services to taxonomists for standard genome sequencing and annotation.</title>
        <authorList>
            <consortium name="The Broad Institute Genomics Platform"/>
            <consortium name="The Broad Institute Genome Sequencing Center for Infectious Disease"/>
            <person name="Wu L."/>
            <person name="Ma J."/>
        </authorList>
    </citation>
    <scope>NUCLEOTIDE SEQUENCE [LARGE SCALE GENOMIC DNA]</scope>
    <source>
        <strain evidence="3 4">XZYJ18</strain>
    </source>
</reference>
<feature type="transmembrane region" description="Helical" evidence="2">
    <location>
        <begin position="47"/>
        <end position="67"/>
    </location>
</feature>
<comment type="caution">
    <text evidence="3">The sequence shown here is derived from an EMBL/GenBank/DDBJ whole genome shotgun (WGS) entry which is preliminary data.</text>
</comment>
<accession>A0ABD5PZK6</accession>
<dbReference type="GeneID" id="73047108"/>